<reference evidence="2 3" key="1">
    <citation type="submission" date="2018-06" db="EMBL/GenBank/DDBJ databases">
        <title>A transcriptomic atlas of mushroom development highlights an independent origin of complex multicellularity.</title>
        <authorList>
            <consortium name="DOE Joint Genome Institute"/>
            <person name="Krizsan K."/>
            <person name="Almasi E."/>
            <person name="Merenyi Z."/>
            <person name="Sahu N."/>
            <person name="Viragh M."/>
            <person name="Koszo T."/>
            <person name="Mondo S."/>
            <person name="Kiss B."/>
            <person name="Balint B."/>
            <person name="Kues U."/>
            <person name="Barry K."/>
            <person name="Hegedus J.C."/>
            <person name="Henrissat B."/>
            <person name="Johnson J."/>
            <person name="Lipzen A."/>
            <person name="Ohm R."/>
            <person name="Nagy I."/>
            <person name="Pangilinan J."/>
            <person name="Yan J."/>
            <person name="Xiong Y."/>
            <person name="Grigoriev I.V."/>
            <person name="Hibbett D.S."/>
            <person name="Nagy L.G."/>
        </authorList>
    </citation>
    <scope>NUCLEOTIDE SEQUENCE [LARGE SCALE GENOMIC DNA]</scope>
    <source>
        <strain evidence="2 3">SZMC22713</strain>
    </source>
</reference>
<accession>A0A4R5XDM4</accession>
<evidence type="ECO:0000313" key="2">
    <source>
        <dbReference type="EMBL" id="TDL29169.1"/>
    </source>
</evidence>
<feature type="region of interest" description="Disordered" evidence="1">
    <location>
        <begin position="149"/>
        <end position="238"/>
    </location>
</feature>
<feature type="region of interest" description="Disordered" evidence="1">
    <location>
        <begin position="18"/>
        <end position="46"/>
    </location>
</feature>
<dbReference type="OrthoDB" id="2964597at2759"/>
<dbReference type="Proteomes" id="UP000294933">
    <property type="component" value="Unassembled WGS sequence"/>
</dbReference>
<organism evidence="2 3">
    <name type="scientific">Rickenella mellea</name>
    <dbReference type="NCBI Taxonomy" id="50990"/>
    <lineage>
        <taxon>Eukaryota</taxon>
        <taxon>Fungi</taxon>
        <taxon>Dikarya</taxon>
        <taxon>Basidiomycota</taxon>
        <taxon>Agaricomycotina</taxon>
        <taxon>Agaricomycetes</taxon>
        <taxon>Hymenochaetales</taxon>
        <taxon>Rickenellaceae</taxon>
        <taxon>Rickenella</taxon>
    </lineage>
</organism>
<keyword evidence="3" id="KW-1185">Reference proteome</keyword>
<feature type="compositionally biased region" description="Low complexity" evidence="1">
    <location>
        <begin position="169"/>
        <end position="182"/>
    </location>
</feature>
<evidence type="ECO:0000313" key="3">
    <source>
        <dbReference type="Proteomes" id="UP000294933"/>
    </source>
</evidence>
<evidence type="ECO:0000256" key="1">
    <source>
        <dbReference type="SAM" id="MobiDB-lite"/>
    </source>
</evidence>
<feature type="compositionally biased region" description="Low complexity" evidence="1">
    <location>
        <begin position="284"/>
        <end position="296"/>
    </location>
</feature>
<name>A0A4R5XDM4_9AGAM</name>
<gene>
    <name evidence="2" type="ORF">BD410DRAFT_892515</name>
</gene>
<feature type="compositionally biased region" description="Basic and acidic residues" evidence="1">
    <location>
        <begin position="206"/>
        <end position="224"/>
    </location>
</feature>
<protein>
    <submittedName>
        <fullName evidence="2">Uncharacterized protein</fullName>
    </submittedName>
</protein>
<sequence>MDWFGQDSHTSAHSYTLVDDIDEDDDPSQLTPLGDARNQLDTDSTATSNKNFLSRLKDNLTAFPIANMFNNIPAQNFIRHRGVSEQSHLPVSSQVNIPYSRFSEMSVRRLYEPELDDRNIYDNMESVAQSVTSSQSSALSSENAHIRARYTPSSPNVSTNKPASSIHHSQLPSISDSSQSTPPLTPDLLSDSQSFPSAYSATDGPKSPRERALRIKGDAEKEENGILSSKGKKPAPPLPYETLIADAYTDTVDGAAEDVATEELREWHGLQYALDLSRRQRSNSSTSMSTMSSSTTGEHSKSRESWAAIHQGSVHPFYEDKEFLEWKRWHRHLERAEKRMRRRRILEFEHDAHRKANLFVDEIYGRQAVQLFHDKLSPKEYMDALEWVIYASEELGDPYIPAEKHNLAWVLKKHRSIASIRELYGSSCSSMQLSSSP</sequence>
<proteinExistence type="predicted"/>
<feature type="region of interest" description="Disordered" evidence="1">
    <location>
        <begin position="278"/>
        <end position="304"/>
    </location>
</feature>
<feature type="compositionally biased region" description="Polar residues" evidence="1">
    <location>
        <begin position="190"/>
        <end position="200"/>
    </location>
</feature>
<feature type="compositionally biased region" description="Polar residues" evidence="1">
    <location>
        <begin position="151"/>
        <end position="168"/>
    </location>
</feature>
<dbReference type="VEuPathDB" id="FungiDB:BD410DRAFT_892515"/>
<dbReference type="AlphaFoldDB" id="A0A4R5XDM4"/>
<dbReference type="EMBL" id="ML170156">
    <property type="protein sequence ID" value="TDL29169.1"/>
    <property type="molecule type" value="Genomic_DNA"/>
</dbReference>